<dbReference type="CDD" id="cd10442">
    <property type="entry name" value="GIY-YIG_PLEs"/>
    <property type="match status" value="1"/>
</dbReference>
<dbReference type="InterPro" id="IPR000477">
    <property type="entry name" value="RT_dom"/>
</dbReference>
<proteinExistence type="predicted"/>
<dbReference type="OrthoDB" id="9907859at2759"/>
<name>A0A8C5MIH2_9ANUR</name>
<dbReference type="Gene3D" id="3.40.1440.10">
    <property type="entry name" value="GIY-YIG endonuclease"/>
    <property type="match status" value="1"/>
</dbReference>
<dbReference type="InterPro" id="IPR035901">
    <property type="entry name" value="GIY-YIG_endonuc_sf"/>
</dbReference>
<dbReference type="GeneTree" id="ENSGT00840000129931"/>
<evidence type="ECO:0000313" key="3">
    <source>
        <dbReference type="Proteomes" id="UP000694569"/>
    </source>
</evidence>
<reference evidence="2" key="2">
    <citation type="submission" date="2025-09" db="UniProtKB">
        <authorList>
            <consortium name="Ensembl"/>
        </authorList>
    </citation>
    <scope>IDENTIFICATION</scope>
</reference>
<protein>
    <recommendedName>
        <fullName evidence="1">Reverse transcriptase domain-containing protein</fullName>
    </recommendedName>
</protein>
<dbReference type="PANTHER" id="PTHR21301">
    <property type="entry name" value="REVERSE TRANSCRIPTASE"/>
    <property type="match status" value="1"/>
</dbReference>
<dbReference type="Proteomes" id="UP000694569">
    <property type="component" value="Unplaced"/>
</dbReference>
<dbReference type="AlphaFoldDB" id="A0A8C5MIH2"/>
<reference evidence="2" key="1">
    <citation type="submission" date="2025-08" db="UniProtKB">
        <authorList>
            <consortium name="Ensembl"/>
        </authorList>
    </citation>
    <scope>IDENTIFICATION</scope>
</reference>
<keyword evidence="3" id="KW-1185">Reference proteome</keyword>
<dbReference type="Ensembl" id="ENSLLET00000014066.1">
    <property type="protein sequence ID" value="ENSLLEP00000013541.1"/>
    <property type="gene ID" value="ENSLLEG00000008584.1"/>
</dbReference>
<feature type="domain" description="Reverse transcriptase" evidence="1">
    <location>
        <begin position="97"/>
        <end position="341"/>
    </location>
</feature>
<evidence type="ECO:0000259" key="1">
    <source>
        <dbReference type="PROSITE" id="PS50878"/>
    </source>
</evidence>
<accession>A0A8C5MIH2</accession>
<organism evidence="2 3">
    <name type="scientific">Leptobrachium leishanense</name>
    <name type="common">Leishan spiny toad</name>
    <dbReference type="NCBI Taxonomy" id="445787"/>
    <lineage>
        <taxon>Eukaryota</taxon>
        <taxon>Metazoa</taxon>
        <taxon>Chordata</taxon>
        <taxon>Craniata</taxon>
        <taxon>Vertebrata</taxon>
        <taxon>Euteleostomi</taxon>
        <taxon>Amphibia</taxon>
        <taxon>Batrachia</taxon>
        <taxon>Anura</taxon>
        <taxon>Pelobatoidea</taxon>
        <taxon>Megophryidae</taxon>
        <taxon>Leptobrachium</taxon>
    </lineage>
</organism>
<dbReference type="PROSITE" id="PS50878">
    <property type="entry name" value="RT_POL"/>
    <property type="match status" value="1"/>
</dbReference>
<evidence type="ECO:0000313" key="2">
    <source>
        <dbReference type="Ensembl" id="ENSLLEP00000013541.1"/>
    </source>
</evidence>
<dbReference type="PANTHER" id="PTHR21301:SF12">
    <property type="match status" value="1"/>
</dbReference>
<sequence>MDIRKLETKNKKFHNNLTKKEYVGLKQLREDENVIIKPADKGGGVVILNMDQYHQEMSRLLSDLNTYQKLPGDPTAQTKQIFFEYLQRGKNTDILNDREYQYLKMEHPRIPVIYYLPKFHKNKTNPPGRPIVSGINSITSRISEYIDLLLQPLVVRTQAYLKDTISLLRLLEEIEWKDNYIMATCDVNSLYTIIPHDVGCEATRFFLSDSGCFAADQMEFIIEGIQLVLNNNYFWYKGDFYLQINGTAMGTRFAPSYANLFMAYWESQIACAGHDWGRNLVLYRRYIDDVLIVWEGSHTDLVEFIAHLNDNSVGIKLDSTINKNKVDFLDLTLYTKDGRILTKTHFKDVHVNGYIDRSSDHYPPWLNGIPKGQMVRVRRNCSDVEQYQSQSQKLIHEFVAKGYEKQTLNIIKEDVLKMERSTLLVNKQQEINKEDIISFILDYHVYNREIRNSIVRHWPILKRDSILNTMLPDKPSIIYRGGRSAGRQLVKNHIIEKKSISGNPFGIQAVFYGCGQCIACRKTSNKKRTIREFASSRTDSIYKIQQLITRHSKNVIYLFKCPCGKNYVGQTSRPLYIRINEHLCNIARGYEKHSVPLHFRDTHNCSLKNIQFFALEVVKRNWRGEDLTRKLIMTEMRWIYTLDTLIPGGLNADFEISHFLK</sequence>